<dbReference type="AlphaFoldDB" id="A0AA42BQA3"/>
<dbReference type="Proteomes" id="UP001156102">
    <property type="component" value="Unassembled WGS sequence"/>
</dbReference>
<protein>
    <submittedName>
        <fullName evidence="1">Spore gernimation protein GerPD</fullName>
    </submittedName>
</protein>
<gene>
    <name evidence="1" type="ORF">NK662_06785</name>
</gene>
<reference evidence="1" key="1">
    <citation type="submission" date="2022-07" db="EMBL/GenBank/DDBJ databases">
        <authorList>
            <person name="Li W.-J."/>
            <person name="Deng Q.-Q."/>
        </authorList>
    </citation>
    <scope>NUCLEOTIDE SEQUENCE</scope>
    <source>
        <strain evidence="1">SYSU M60031</strain>
    </source>
</reference>
<organism evidence="1 2">
    <name type="scientific">Ectobacillus ponti</name>
    <dbReference type="NCBI Taxonomy" id="2961894"/>
    <lineage>
        <taxon>Bacteria</taxon>
        <taxon>Bacillati</taxon>
        <taxon>Bacillota</taxon>
        <taxon>Bacilli</taxon>
        <taxon>Bacillales</taxon>
        <taxon>Bacillaceae</taxon>
        <taxon>Ectobacillus</taxon>
    </lineage>
</organism>
<evidence type="ECO:0000313" key="2">
    <source>
        <dbReference type="Proteomes" id="UP001156102"/>
    </source>
</evidence>
<comment type="caution">
    <text evidence="1">The sequence shown here is derived from an EMBL/GenBank/DDBJ whole genome shotgun (WGS) entry which is preliminary data.</text>
</comment>
<proteinExistence type="predicted"/>
<dbReference type="RefSeq" id="WP_254758162.1">
    <property type="nucleotide sequence ID" value="NZ_JANCLT010000003.1"/>
</dbReference>
<dbReference type="EMBL" id="JANCLT010000003">
    <property type="protein sequence ID" value="MCP8968244.1"/>
    <property type="molecule type" value="Genomic_DNA"/>
</dbReference>
<keyword evidence="2" id="KW-1185">Reference proteome</keyword>
<accession>A0AA42BQA3</accession>
<name>A0AA42BQA3_9BACI</name>
<sequence>MNYTVVNHEIKIGSIRAIGVSAAALFIVGDANFLVMSSILDTPPESIGTGPFVPIVFDLPATPG</sequence>
<evidence type="ECO:0000313" key="1">
    <source>
        <dbReference type="EMBL" id="MCP8968244.1"/>
    </source>
</evidence>